<organism evidence="2 3">
    <name type="scientific">Coccomyxa viridis</name>
    <dbReference type="NCBI Taxonomy" id="1274662"/>
    <lineage>
        <taxon>Eukaryota</taxon>
        <taxon>Viridiplantae</taxon>
        <taxon>Chlorophyta</taxon>
        <taxon>core chlorophytes</taxon>
        <taxon>Trebouxiophyceae</taxon>
        <taxon>Trebouxiophyceae incertae sedis</taxon>
        <taxon>Coccomyxaceae</taxon>
        <taxon>Coccomyxa</taxon>
    </lineage>
</organism>
<dbReference type="AlphaFoldDB" id="A0AAV1I610"/>
<dbReference type="InterPro" id="IPR008030">
    <property type="entry name" value="NmrA-like"/>
</dbReference>
<dbReference type="PANTHER" id="PTHR43349">
    <property type="entry name" value="PINORESINOL REDUCTASE-RELATED"/>
    <property type="match status" value="1"/>
</dbReference>
<dbReference type="EMBL" id="CAUYUE010000007">
    <property type="protein sequence ID" value="CAK0782819.1"/>
    <property type="molecule type" value="Genomic_DNA"/>
</dbReference>
<sequence length="324" mass="35880">MVKVLIVGATGFLGNMIAKEAVKKRHEVTALVSSESQSKKKEIVQGLKDVGVRIVTGHLESPIDLLADLLKTHHTVVSAVNGPALLLQLNLVEAAKKAANPTLQFIPSEFSAFGAVGEESAPLLYGAKAQVRKALEANRIRYTYIVAYGLASYWANGLGELGQRNRVPPAPTGQNKVSYYGSGRTKFCINLEQDVVAYTVRALGCGHVINKQLHIRPKLNQLSQHDLIYIWEDKIFRQLCIGNRLARQPISEAELDAQIADAKDDIKRTHLQLQKSFTISGTLTPMGIHDYEATTLYPEDHHYTPIAKYMNDLIHDFKSQLSEE</sequence>
<accession>A0AAV1I610</accession>
<evidence type="ECO:0000259" key="1">
    <source>
        <dbReference type="Pfam" id="PF05368"/>
    </source>
</evidence>
<name>A0AAV1I610_9CHLO</name>
<evidence type="ECO:0000313" key="2">
    <source>
        <dbReference type="EMBL" id="CAK0782819.1"/>
    </source>
</evidence>
<protein>
    <recommendedName>
        <fullName evidence="1">NmrA-like domain-containing protein</fullName>
    </recommendedName>
</protein>
<dbReference type="Gene3D" id="3.40.50.720">
    <property type="entry name" value="NAD(P)-binding Rossmann-like Domain"/>
    <property type="match status" value="1"/>
</dbReference>
<dbReference type="Pfam" id="PF05368">
    <property type="entry name" value="NmrA"/>
    <property type="match status" value="1"/>
</dbReference>
<dbReference type="Proteomes" id="UP001314263">
    <property type="component" value="Unassembled WGS sequence"/>
</dbReference>
<dbReference type="SUPFAM" id="SSF51735">
    <property type="entry name" value="NAD(P)-binding Rossmann-fold domains"/>
    <property type="match status" value="1"/>
</dbReference>
<keyword evidence="3" id="KW-1185">Reference proteome</keyword>
<feature type="domain" description="NmrA-like" evidence="1">
    <location>
        <begin position="3"/>
        <end position="309"/>
    </location>
</feature>
<comment type="caution">
    <text evidence="2">The sequence shown here is derived from an EMBL/GenBank/DDBJ whole genome shotgun (WGS) entry which is preliminary data.</text>
</comment>
<dbReference type="PANTHER" id="PTHR43349:SF93">
    <property type="entry name" value="ISOFLAVONE REDUCTASE HOMOLOG P3-RELATED"/>
    <property type="match status" value="1"/>
</dbReference>
<reference evidence="2 3" key="1">
    <citation type="submission" date="2023-10" db="EMBL/GenBank/DDBJ databases">
        <authorList>
            <person name="Maclean D."/>
            <person name="Macfadyen A."/>
        </authorList>
    </citation>
    <scope>NUCLEOTIDE SEQUENCE [LARGE SCALE GENOMIC DNA]</scope>
</reference>
<dbReference type="InterPro" id="IPR050608">
    <property type="entry name" value="NmrA-type/Isoflavone_red_sf"/>
</dbReference>
<dbReference type="InterPro" id="IPR036291">
    <property type="entry name" value="NAD(P)-bd_dom_sf"/>
</dbReference>
<evidence type="ECO:0000313" key="3">
    <source>
        <dbReference type="Proteomes" id="UP001314263"/>
    </source>
</evidence>
<proteinExistence type="predicted"/>
<gene>
    <name evidence="2" type="ORF">CVIRNUC_006014</name>
</gene>
<dbReference type="Gene3D" id="3.90.25.10">
    <property type="entry name" value="UDP-galactose 4-epimerase, domain 1"/>
    <property type="match status" value="1"/>
</dbReference>